<dbReference type="InterPro" id="IPR003598">
    <property type="entry name" value="Ig_sub2"/>
</dbReference>
<dbReference type="InterPro" id="IPR051275">
    <property type="entry name" value="Cell_adhesion_signaling"/>
</dbReference>
<evidence type="ECO:0000256" key="2">
    <source>
        <dbReference type="ARBA" id="ARBA00023136"/>
    </source>
</evidence>
<dbReference type="GO" id="GO:0005886">
    <property type="term" value="C:plasma membrane"/>
    <property type="evidence" value="ECO:0007669"/>
    <property type="project" value="TreeGrafter"/>
</dbReference>
<reference evidence="8" key="2">
    <citation type="submission" date="2025-09" db="UniProtKB">
        <authorList>
            <consortium name="Ensembl"/>
        </authorList>
    </citation>
    <scope>IDENTIFICATION</scope>
</reference>
<reference evidence="8" key="1">
    <citation type="submission" date="2025-08" db="UniProtKB">
        <authorList>
            <consortium name="Ensembl"/>
        </authorList>
    </citation>
    <scope>IDENTIFICATION</scope>
</reference>
<evidence type="ECO:0000313" key="9">
    <source>
        <dbReference type="Proteomes" id="UP000694389"/>
    </source>
</evidence>
<proteinExistence type="predicted"/>
<keyword evidence="9" id="KW-1185">Reference proteome</keyword>
<dbReference type="GO" id="GO:0098609">
    <property type="term" value="P:cell-cell adhesion"/>
    <property type="evidence" value="ECO:0007669"/>
    <property type="project" value="TreeGrafter"/>
</dbReference>
<dbReference type="SMART" id="SM00409">
    <property type="entry name" value="IG"/>
    <property type="match status" value="3"/>
</dbReference>
<dbReference type="GeneTree" id="ENSGT00940000156881"/>
<dbReference type="PANTHER" id="PTHR11640">
    <property type="entry name" value="NEPHRIN"/>
    <property type="match status" value="1"/>
</dbReference>
<feature type="domain" description="Ig-like" evidence="7">
    <location>
        <begin position="372"/>
        <end position="452"/>
    </location>
</feature>
<dbReference type="GO" id="GO:0050839">
    <property type="term" value="F:cell adhesion molecule binding"/>
    <property type="evidence" value="ECO:0007669"/>
    <property type="project" value="TreeGrafter"/>
</dbReference>
<dbReference type="CDD" id="cd00096">
    <property type="entry name" value="Ig"/>
    <property type="match status" value="1"/>
</dbReference>
<dbReference type="SUPFAM" id="SSF48726">
    <property type="entry name" value="Immunoglobulin"/>
    <property type="match status" value="2"/>
</dbReference>
<dbReference type="Proteomes" id="UP000694389">
    <property type="component" value="Unassembled WGS sequence"/>
</dbReference>
<dbReference type="InterPro" id="IPR036179">
    <property type="entry name" value="Ig-like_dom_sf"/>
</dbReference>
<dbReference type="InterPro" id="IPR003599">
    <property type="entry name" value="Ig_sub"/>
</dbReference>
<organism evidence="8 9">
    <name type="scientific">Dicentrarchus labrax</name>
    <name type="common">European seabass</name>
    <name type="synonym">Morone labrax</name>
    <dbReference type="NCBI Taxonomy" id="13489"/>
    <lineage>
        <taxon>Eukaryota</taxon>
        <taxon>Metazoa</taxon>
        <taxon>Chordata</taxon>
        <taxon>Craniata</taxon>
        <taxon>Vertebrata</taxon>
        <taxon>Euteleostomi</taxon>
        <taxon>Actinopterygii</taxon>
        <taxon>Neopterygii</taxon>
        <taxon>Teleostei</taxon>
        <taxon>Neoteleostei</taxon>
        <taxon>Acanthomorphata</taxon>
        <taxon>Eupercaria</taxon>
        <taxon>Moronidae</taxon>
        <taxon>Dicentrarchus</taxon>
    </lineage>
</organism>
<evidence type="ECO:0000256" key="1">
    <source>
        <dbReference type="ARBA" id="ARBA00004479"/>
    </source>
</evidence>
<comment type="subcellular location">
    <subcellularLocation>
        <location evidence="1">Membrane</location>
        <topology evidence="1">Single-pass type I membrane protein</topology>
    </subcellularLocation>
</comment>
<dbReference type="GO" id="GO:0005911">
    <property type="term" value="C:cell-cell junction"/>
    <property type="evidence" value="ECO:0007669"/>
    <property type="project" value="TreeGrafter"/>
</dbReference>
<feature type="transmembrane region" description="Helical" evidence="6">
    <location>
        <begin position="465"/>
        <end position="487"/>
    </location>
</feature>
<dbReference type="Pfam" id="PF13927">
    <property type="entry name" value="Ig_3"/>
    <property type="match status" value="1"/>
</dbReference>
<dbReference type="Gene3D" id="2.60.40.10">
    <property type="entry name" value="Immunoglobulins"/>
    <property type="match status" value="4"/>
</dbReference>
<dbReference type="InterPro" id="IPR013783">
    <property type="entry name" value="Ig-like_fold"/>
</dbReference>
<dbReference type="PROSITE" id="PS50835">
    <property type="entry name" value="IG_LIKE"/>
    <property type="match status" value="2"/>
</dbReference>
<feature type="domain" description="Ig-like" evidence="7">
    <location>
        <begin position="206"/>
        <end position="290"/>
    </location>
</feature>
<evidence type="ECO:0000256" key="6">
    <source>
        <dbReference type="SAM" id="Phobius"/>
    </source>
</evidence>
<keyword evidence="4" id="KW-0325">Glycoprotein</keyword>
<keyword evidence="5" id="KW-0393">Immunoglobulin domain</keyword>
<dbReference type="InterPro" id="IPR007110">
    <property type="entry name" value="Ig-like_dom"/>
</dbReference>
<keyword evidence="6" id="KW-1133">Transmembrane helix</keyword>
<evidence type="ECO:0000259" key="7">
    <source>
        <dbReference type="PROSITE" id="PS50835"/>
    </source>
</evidence>
<evidence type="ECO:0000313" key="8">
    <source>
        <dbReference type="Ensembl" id="ENSDLAP00005082572.1"/>
    </source>
</evidence>
<dbReference type="PANTHER" id="PTHR11640:SF148">
    <property type="entry name" value="CD166 ANTIGEN HOMOLOG A"/>
    <property type="match status" value="1"/>
</dbReference>
<keyword evidence="3" id="KW-1015">Disulfide bond</keyword>
<evidence type="ECO:0000256" key="5">
    <source>
        <dbReference type="ARBA" id="ARBA00023319"/>
    </source>
</evidence>
<dbReference type="SMART" id="SM00408">
    <property type="entry name" value="IGc2"/>
    <property type="match status" value="1"/>
</dbReference>
<sequence>MRNCAALILQKHPTFLSFPSLLCVVLQEKDDGTPGDLLIKQARNEQATVQATDSYAQRVSIDDKFNLLITQASLKDQKTFTCMVVSHANLMEFPVSVLVYSKLNIDTKHYNNVYPHNLTGELIEEQKTLPTSYYHHIIIIQLNSIKFSSILFVCLKLDPATGLSTTSSTLQYAATKEDVGAVFACVSTHRLTSQETELEPFPIHYPSEKVSLQVMSKGPVVEGDNVTLKCHADGNPPPSSFYFHLKGEKMLVQNSDTYTLNAISREAAGEYKCSLADNEKVEASQNILVSYLDLSLSPTGKVLKTVGDSLSVKMEKIASGDATVLWTKNGKAVKEPEFSKLSYADAGIFVCEVSLTGLTRHQSFELVVEGKPVITSLTEHSTGDAQHKVLTCEAEGVPEPSFQWSVNNTNEESSYINGKATHKITVIPRLNMTITCTVSNKLGEDVMTINVSSDPQDDSKDQAKLIVGVVVGLLFAAAVVGLVYWLYIKNSRYFNSIQFNFICIAPIHNKSYLRTLFK</sequence>
<evidence type="ECO:0000256" key="3">
    <source>
        <dbReference type="ARBA" id="ARBA00023157"/>
    </source>
</evidence>
<name>A0A8P4GJX1_DICLA</name>
<dbReference type="Ensembl" id="ENSDLAT00005085292.1">
    <property type="protein sequence ID" value="ENSDLAP00005082572.1"/>
    <property type="gene ID" value="ENSDLAG00005007537.2"/>
</dbReference>
<evidence type="ECO:0000256" key="4">
    <source>
        <dbReference type="ARBA" id="ARBA00023180"/>
    </source>
</evidence>
<keyword evidence="2 6" id="KW-0472">Membrane</keyword>
<gene>
    <name evidence="8" type="primary">alcama</name>
</gene>
<keyword evidence="6" id="KW-0812">Transmembrane</keyword>
<accession>A0A8P4GJX1</accession>
<dbReference type="AlphaFoldDB" id="A0A8P4GJX1"/>
<protein>
    <submittedName>
        <fullName evidence="8">Activated leukocyte cell adhesion molecule a</fullName>
    </submittedName>
</protein>